<protein>
    <submittedName>
        <fullName evidence="3">Uncharacterized protein</fullName>
    </submittedName>
</protein>
<feature type="compositionally biased region" description="Acidic residues" evidence="1">
    <location>
        <begin position="37"/>
        <end position="52"/>
    </location>
</feature>
<keyword evidence="2" id="KW-0732">Signal</keyword>
<feature type="chain" id="PRO_5042174332" evidence="2">
    <location>
        <begin position="17"/>
        <end position="78"/>
    </location>
</feature>
<reference evidence="3" key="1">
    <citation type="submission" date="2021-06" db="EMBL/GenBank/DDBJ databases">
        <title>Parelaphostrongylus tenuis whole genome reference sequence.</title>
        <authorList>
            <person name="Garwood T.J."/>
            <person name="Larsen P.A."/>
            <person name="Fountain-Jones N.M."/>
            <person name="Garbe J.R."/>
            <person name="Macchietto M.G."/>
            <person name="Kania S.A."/>
            <person name="Gerhold R.W."/>
            <person name="Richards J.E."/>
            <person name="Wolf T.M."/>
        </authorList>
    </citation>
    <scope>NUCLEOTIDE SEQUENCE</scope>
    <source>
        <strain evidence="3">MNPRO001-30</strain>
        <tissue evidence="3">Meninges</tissue>
    </source>
</reference>
<keyword evidence="4" id="KW-1185">Reference proteome</keyword>
<evidence type="ECO:0000256" key="1">
    <source>
        <dbReference type="SAM" id="MobiDB-lite"/>
    </source>
</evidence>
<evidence type="ECO:0000313" key="4">
    <source>
        <dbReference type="Proteomes" id="UP001196413"/>
    </source>
</evidence>
<evidence type="ECO:0000313" key="3">
    <source>
        <dbReference type="EMBL" id="KAJ1366804.1"/>
    </source>
</evidence>
<feature type="signal peptide" evidence="2">
    <location>
        <begin position="1"/>
        <end position="16"/>
    </location>
</feature>
<proteinExistence type="predicted"/>
<feature type="region of interest" description="Disordered" evidence="1">
    <location>
        <begin position="17"/>
        <end position="54"/>
    </location>
</feature>
<dbReference type="EMBL" id="JAHQIW010005662">
    <property type="protein sequence ID" value="KAJ1366804.1"/>
    <property type="molecule type" value="Genomic_DNA"/>
</dbReference>
<sequence length="78" mass="8390">MLIFVAFVEYISSSTAKQMEENGGGGGDSGGDHLEELDYGEADAEADVDAEDRDPKDEVQISIFLSVLQFAVYVPLTS</sequence>
<dbReference type="AlphaFoldDB" id="A0AAD5QZK7"/>
<accession>A0AAD5QZK7</accession>
<evidence type="ECO:0000256" key="2">
    <source>
        <dbReference type="SAM" id="SignalP"/>
    </source>
</evidence>
<organism evidence="3 4">
    <name type="scientific">Parelaphostrongylus tenuis</name>
    <name type="common">Meningeal worm</name>
    <dbReference type="NCBI Taxonomy" id="148309"/>
    <lineage>
        <taxon>Eukaryota</taxon>
        <taxon>Metazoa</taxon>
        <taxon>Ecdysozoa</taxon>
        <taxon>Nematoda</taxon>
        <taxon>Chromadorea</taxon>
        <taxon>Rhabditida</taxon>
        <taxon>Rhabditina</taxon>
        <taxon>Rhabditomorpha</taxon>
        <taxon>Strongyloidea</taxon>
        <taxon>Metastrongylidae</taxon>
        <taxon>Parelaphostrongylus</taxon>
    </lineage>
</organism>
<gene>
    <name evidence="3" type="ORF">KIN20_027570</name>
</gene>
<comment type="caution">
    <text evidence="3">The sequence shown here is derived from an EMBL/GenBank/DDBJ whole genome shotgun (WGS) entry which is preliminary data.</text>
</comment>
<name>A0AAD5QZK7_PARTN</name>
<dbReference type="Proteomes" id="UP001196413">
    <property type="component" value="Unassembled WGS sequence"/>
</dbReference>